<dbReference type="InterPro" id="IPR036874">
    <property type="entry name" value="Carbonic_anhydrase_sf"/>
</dbReference>
<name>A0A5R8Y1S7_9BACT</name>
<dbReference type="InterPro" id="IPR001765">
    <property type="entry name" value="Carbonic_anhydrase"/>
</dbReference>
<dbReference type="PROSITE" id="PS00704">
    <property type="entry name" value="PROK_CO2_ANHYDRASE_1"/>
    <property type="match status" value="1"/>
</dbReference>
<keyword evidence="6 10" id="KW-0456">Lyase</keyword>
<evidence type="ECO:0000256" key="1">
    <source>
        <dbReference type="ARBA" id="ARBA00006217"/>
    </source>
</evidence>
<protein>
    <recommendedName>
        <fullName evidence="3 10">Carbonic anhydrase</fullName>
        <ecNumber evidence="2 10">4.2.1.1</ecNumber>
    </recommendedName>
    <alternativeName>
        <fullName evidence="7 10">Carbonate dehydratase</fullName>
    </alternativeName>
</protein>
<evidence type="ECO:0000256" key="4">
    <source>
        <dbReference type="ARBA" id="ARBA00022723"/>
    </source>
</evidence>
<feature type="binding site" evidence="9">
    <location>
        <position position="42"/>
    </location>
    <ligand>
        <name>Zn(2+)</name>
        <dbReference type="ChEBI" id="CHEBI:29105"/>
    </ligand>
</feature>
<dbReference type="InterPro" id="IPR015892">
    <property type="entry name" value="Carbonic_anhydrase_CS"/>
</dbReference>
<dbReference type="GO" id="GO:0004089">
    <property type="term" value="F:carbonate dehydratase activity"/>
    <property type="evidence" value="ECO:0007669"/>
    <property type="project" value="UniProtKB-UniRule"/>
</dbReference>
<dbReference type="Gene3D" id="3.40.1050.10">
    <property type="entry name" value="Carbonic anhydrase"/>
    <property type="match status" value="1"/>
</dbReference>
<sequence>MPLEKLIEGNAYFVEKKYPHMEEELLNLVKYGQHPEVMFIGCSDSRVTPDLMLNTKPGDMFILRNVGNFVPPFKHDEDFHGSAAAIEFAIAVLKVKHIIVCGHSHCGACKSLYQEIPENGSYVHIKTWLKLGQKAKERTLKNKQFTTEEEMYRVTERNSIRHQLDNLMTYPDVVKLVNTGKLQIHGWYYDIATGIINFYEKETDTFKPLSEFNYEPTK</sequence>
<dbReference type="EMBL" id="VANU01000003">
    <property type="protein sequence ID" value="TLP38344.1"/>
    <property type="molecule type" value="Genomic_DNA"/>
</dbReference>
<dbReference type="SMART" id="SM00947">
    <property type="entry name" value="Pro_CA"/>
    <property type="match status" value="1"/>
</dbReference>
<comment type="catalytic activity">
    <reaction evidence="8 10">
        <text>hydrogencarbonate + H(+) = CO2 + H2O</text>
        <dbReference type="Rhea" id="RHEA:10748"/>
        <dbReference type="ChEBI" id="CHEBI:15377"/>
        <dbReference type="ChEBI" id="CHEBI:15378"/>
        <dbReference type="ChEBI" id="CHEBI:16526"/>
        <dbReference type="ChEBI" id="CHEBI:17544"/>
        <dbReference type="EC" id="4.2.1.1"/>
    </reaction>
</comment>
<dbReference type="GO" id="GO:0015976">
    <property type="term" value="P:carbon utilization"/>
    <property type="evidence" value="ECO:0007669"/>
    <property type="project" value="InterPro"/>
</dbReference>
<evidence type="ECO:0000256" key="6">
    <source>
        <dbReference type="ARBA" id="ARBA00023239"/>
    </source>
</evidence>
<comment type="caution">
    <text evidence="11">The sequence shown here is derived from an EMBL/GenBank/DDBJ whole genome shotgun (WGS) entry which is preliminary data.</text>
</comment>
<feature type="binding site" evidence="9">
    <location>
        <position position="103"/>
    </location>
    <ligand>
        <name>Zn(2+)</name>
        <dbReference type="ChEBI" id="CHEBI:29105"/>
    </ligand>
</feature>
<gene>
    <name evidence="11" type="ORF">FDK22_07670</name>
</gene>
<feature type="binding site" evidence="9">
    <location>
        <position position="106"/>
    </location>
    <ligand>
        <name>Zn(2+)</name>
        <dbReference type="ChEBI" id="CHEBI:29105"/>
    </ligand>
</feature>
<dbReference type="PANTHER" id="PTHR11002">
    <property type="entry name" value="CARBONIC ANHYDRASE"/>
    <property type="match status" value="1"/>
</dbReference>
<accession>A0A5R8Y1S7</accession>
<reference evidence="11 12" key="1">
    <citation type="submission" date="2019-05" db="EMBL/GenBank/DDBJ databases">
        <title>Arcobacter sp. nov., isolated from sea sediment.</title>
        <authorList>
            <person name="Kim W."/>
        </authorList>
    </citation>
    <scope>NUCLEOTIDE SEQUENCE [LARGE SCALE GENOMIC DNA]</scope>
    <source>
        <strain evidence="11 12">CAU 1517</strain>
    </source>
</reference>
<evidence type="ECO:0000256" key="2">
    <source>
        <dbReference type="ARBA" id="ARBA00012925"/>
    </source>
</evidence>
<dbReference type="PANTHER" id="PTHR11002:SF76">
    <property type="entry name" value="CARBONIC ANHYDRASE"/>
    <property type="match status" value="1"/>
</dbReference>
<dbReference type="RefSeq" id="WP_138152338.1">
    <property type="nucleotide sequence ID" value="NZ_CBDDKQ010000002.1"/>
</dbReference>
<dbReference type="PROSITE" id="PS00705">
    <property type="entry name" value="PROK_CO2_ANHYDRASE_2"/>
    <property type="match status" value="1"/>
</dbReference>
<dbReference type="EC" id="4.2.1.1" evidence="2 10"/>
<evidence type="ECO:0000256" key="10">
    <source>
        <dbReference type="RuleBase" id="RU003956"/>
    </source>
</evidence>
<dbReference type="AlphaFoldDB" id="A0A5R8Y1S7"/>
<evidence type="ECO:0000313" key="12">
    <source>
        <dbReference type="Proteomes" id="UP000308901"/>
    </source>
</evidence>
<dbReference type="SUPFAM" id="SSF53056">
    <property type="entry name" value="beta-carbonic anhydrase, cab"/>
    <property type="match status" value="1"/>
</dbReference>
<evidence type="ECO:0000256" key="9">
    <source>
        <dbReference type="PIRSR" id="PIRSR601765-1"/>
    </source>
</evidence>
<comment type="cofactor">
    <cofactor evidence="9">
        <name>Zn(2+)</name>
        <dbReference type="ChEBI" id="CHEBI:29105"/>
    </cofactor>
    <text evidence="9">Binds 1 zinc ion per subunit.</text>
</comment>
<dbReference type="InterPro" id="IPR045066">
    <property type="entry name" value="Beta_CA_cladeB"/>
</dbReference>
<feature type="binding site" evidence="9">
    <location>
        <position position="44"/>
    </location>
    <ligand>
        <name>Zn(2+)</name>
        <dbReference type="ChEBI" id="CHEBI:29105"/>
    </ligand>
</feature>
<evidence type="ECO:0000256" key="7">
    <source>
        <dbReference type="ARBA" id="ARBA00031969"/>
    </source>
</evidence>
<dbReference type="Proteomes" id="UP000308901">
    <property type="component" value="Unassembled WGS sequence"/>
</dbReference>
<evidence type="ECO:0000313" key="11">
    <source>
        <dbReference type="EMBL" id="TLP38344.1"/>
    </source>
</evidence>
<comment type="function">
    <text evidence="10">Reversible hydration of carbon dioxide.</text>
</comment>
<proteinExistence type="inferred from homology"/>
<keyword evidence="4 9" id="KW-0479">Metal-binding</keyword>
<dbReference type="FunFam" id="3.40.1050.10:FF:000003">
    <property type="entry name" value="Carbonic anhydrase"/>
    <property type="match status" value="1"/>
</dbReference>
<organism evidence="11 12">
    <name type="scientific">Arcobacter arenosus</name>
    <dbReference type="NCBI Taxonomy" id="2576037"/>
    <lineage>
        <taxon>Bacteria</taxon>
        <taxon>Pseudomonadati</taxon>
        <taxon>Campylobacterota</taxon>
        <taxon>Epsilonproteobacteria</taxon>
        <taxon>Campylobacterales</taxon>
        <taxon>Arcobacteraceae</taxon>
        <taxon>Arcobacter</taxon>
    </lineage>
</organism>
<keyword evidence="12" id="KW-1185">Reference proteome</keyword>
<dbReference type="Pfam" id="PF00484">
    <property type="entry name" value="Pro_CA"/>
    <property type="match status" value="1"/>
</dbReference>
<keyword evidence="5 9" id="KW-0862">Zinc</keyword>
<dbReference type="OrthoDB" id="9797527at2"/>
<evidence type="ECO:0000256" key="3">
    <source>
        <dbReference type="ARBA" id="ARBA00014628"/>
    </source>
</evidence>
<dbReference type="CDD" id="cd00884">
    <property type="entry name" value="beta_CA_cladeB"/>
    <property type="match status" value="1"/>
</dbReference>
<evidence type="ECO:0000256" key="8">
    <source>
        <dbReference type="ARBA" id="ARBA00048348"/>
    </source>
</evidence>
<evidence type="ECO:0000256" key="5">
    <source>
        <dbReference type="ARBA" id="ARBA00022833"/>
    </source>
</evidence>
<dbReference type="GO" id="GO:0008270">
    <property type="term" value="F:zinc ion binding"/>
    <property type="evidence" value="ECO:0007669"/>
    <property type="project" value="UniProtKB-UniRule"/>
</dbReference>
<comment type="similarity">
    <text evidence="1 10">Belongs to the beta-class carbonic anhydrase family.</text>
</comment>